<feature type="compositionally biased region" description="Basic and acidic residues" evidence="1">
    <location>
        <begin position="82"/>
        <end position="91"/>
    </location>
</feature>
<dbReference type="EMBL" id="BMAV01019298">
    <property type="protein sequence ID" value="GFY72240.1"/>
    <property type="molecule type" value="Genomic_DNA"/>
</dbReference>
<proteinExistence type="predicted"/>
<keyword evidence="3" id="KW-1185">Reference proteome</keyword>
<evidence type="ECO:0000256" key="1">
    <source>
        <dbReference type="SAM" id="MobiDB-lite"/>
    </source>
</evidence>
<comment type="caution">
    <text evidence="2">The sequence shown here is derived from an EMBL/GenBank/DDBJ whole genome shotgun (WGS) entry which is preliminary data.</text>
</comment>
<dbReference type="Proteomes" id="UP000886998">
    <property type="component" value="Unassembled WGS sequence"/>
</dbReference>
<sequence>MGDSIETSRDAIGDSDCDRIMRAGTRMRRTGSVNSISDSGRPFTGKFGSLGLLKKMECFFSCGPESVGDAQRKKPGKHYHHERLTDKGGRP</sequence>
<reference evidence="2" key="1">
    <citation type="submission" date="2020-08" db="EMBL/GenBank/DDBJ databases">
        <title>Multicomponent nature underlies the extraordinary mechanical properties of spider dragline silk.</title>
        <authorList>
            <person name="Kono N."/>
            <person name="Nakamura H."/>
            <person name="Mori M."/>
            <person name="Yoshida Y."/>
            <person name="Ohtoshi R."/>
            <person name="Malay A.D."/>
            <person name="Moran D.A.P."/>
            <person name="Tomita M."/>
            <person name="Numata K."/>
            <person name="Arakawa K."/>
        </authorList>
    </citation>
    <scope>NUCLEOTIDE SEQUENCE</scope>
</reference>
<evidence type="ECO:0000313" key="2">
    <source>
        <dbReference type="EMBL" id="GFY72240.1"/>
    </source>
</evidence>
<feature type="region of interest" description="Disordered" evidence="1">
    <location>
        <begin position="67"/>
        <end position="91"/>
    </location>
</feature>
<organism evidence="2 3">
    <name type="scientific">Trichonephila inaurata madagascariensis</name>
    <dbReference type="NCBI Taxonomy" id="2747483"/>
    <lineage>
        <taxon>Eukaryota</taxon>
        <taxon>Metazoa</taxon>
        <taxon>Ecdysozoa</taxon>
        <taxon>Arthropoda</taxon>
        <taxon>Chelicerata</taxon>
        <taxon>Arachnida</taxon>
        <taxon>Araneae</taxon>
        <taxon>Araneomorphae</taxon>
        <taxon>Entelegynae</taxon>
        <taxon>Araneoidea</taxon>
        <taxon>Nephilidae</taxon>
        <taxon>Trichonephila</taxon>
        <taxon>Trichonephila inaurata</taxon>
    </lineage>
</organism>
<accession>A0A8X6YJX9</accession>
<protein>
    <submittedName>
        <fullName evidence="2">Uncharacterized protein</fullName>
    </submittedName>
</protein>
<dbReference type="AlphaFoldDB" id="A0A8X6YJX9"/>
<evidence type="ECO:0000313" key="3">
    <source>
        <dbReference type="Proteomes" id="UP000886998"/>
    </source>
</evidence>
<gene>
    <name evidence="2" type="ORF">TNIN_95461</name>
</gene>
<name>A0A8X6YJX9_9ARAC</name>